<feature type="region of interest" description="Disordered" evidence="1">
    <location>
        <begin position="82"/>
        <end position="243"/>
    </location>
</feature>
<sequence length="251" mass="25740">GFNGLARKAGESSEAEGEPTALPTPAEREAEAQARFVSTAPTLKLLNHHPLLEDLLHEAFLKKDYLGQAPFLLGGPGPVLPADVLQPAPGPPAPEPPPRTPLPRAAFPTDPLTTPAGHPGPWGEAWGAVPGADPSWSPARLPESSPTSPSPAPTTPGTSPGLHTVATEVTRDEEGTTTTSTITTTTVTTLQGPGERWGGSRGEQGKSGAELGSPLSPVPCNQTLGGPEGWLVSPEPAGVPYDGSLDCTYTV</sequence>
<dbReference type="AlphaFoldDB" id="A0A093BLT1"/>
<reference evidence="3" key="2">
    <citation type="journal article" date="2014" name="Science">
        <title>Comparative genomics reveals insights into avian genome evolution and adaptation.</title>
        <authorList>
            <consortium name="Avian Genome Consortium"/>
            <person name="Zhang G."/>
            <person name="Li C."/>
            <person name="Li Q."/>
            <person name="Li B."/>
            <person name="Larkin D.M."/>
            <person name="Lee C."/>
            <person name="Storz J.F."/>
            <person name="Antunes A."/>
            <person name="Greenwold M.J."/>
            <person name="Meredith R.W."/>
            <person name="Odeen A."/>
            <person name="Cui J."/>
            <person name="Zhou Q."/>
            <person name="Xu L."/>
            <person name="Pan H."/>
            <person name="Wang Z."/>
            <person name="Jin L."/>
            <person name="Zhang P."/>
            <person name="Hu H."/>
            <person name="Yang W."/>
            <person name="Hu J."/>
            <person name="Xiao J."/>
            <person name="Yang Z."/>
            <person name="Liu Y."/>
            <person name="Xie Q."/>
            <person name="Yu H."/>
            <person name="Lian J."/>
            <person name="Wen P."/>
            <person name="Zhang F."/>
            <person name="Li H."/>
            <person name="Zeng Y."/>
            <person name="Xiong Z."/>
            <person name="Liu S."/>
            <person name="Zhou L."/>
            <person name="Huang Z."/>
            <person name="An N."/>
            <person name="Wang J."/>
            <person name="Zheng Q."/>
            <person name="Xiong Y."/>
            <person name="Wang G."/>
            <person name="Wang B."/>
            <person name="Wang J."/>
            <person name="Fan Y."/>
            <person name="da Fonseca R.R."/>
            <person name="Alfaro-Nunez A."/>
            <person name="Schubert M."/>
            <person name="Orlando L."/>
            <person name="Mourier T."/>
            <person name="Howard J.T."/>
            <person name="Ganapathy G."/>
            <person name="Pfenning A."/>
            <person name="Whitney O."/>
            <person name="Rivas M.V."/>
            <person name="Hara E."/>
            <person name="Smith J."/>
            <person name="Farre M."/>
            <person name="Narayan J."/>
            <person name="Slavov G."/>
            <person name="Romanov M.N."/>
            <person name="Borges R."/>
            <person name="Machado J.P."/>
            <person name="Khan I."/>
            <person name="Springer M.S."/>
            <person name="Gatesy J."/>
            <person name="Hoffmann F.G."/>
            <person name="Opazo J.C."/>
            <person name="Hastad O."/>
            <person name="Sawyer R.H."/>
            <person name="Kim H."/>
            <person name="Kim K.W."/>
            <person name="Kim H.J."/>
            <person name="Cho S."/>
            <person name="Li N."/>
            <person name="Huang Y."/>
            <person name="Bruford M.W."/>
            <person name="Zhan X."/>
            <person name="Dixon A."/>
            <person name="Bertelsen M.F."/>
            <person name="Derryberry E."/>
            <person name="Warren W."/>
            <person name="Wilson R.K."/>
            <person name="Li S."/>
            <person name="Ray D.A."/>
            <person name="Green R.E."/>
            <person name="O'Brien S.J."/>
            <person name="Griffin D."/>
            <person name="Johnson W.E."/>
            <person name="Haussler D."/>
            <person name="Ryder O.A."/>
            <person name="Willerslev E."/>
            <person name="Graves G.R."/>
            <person name="Alstrom P."/>
            <person name="Fjeldsa J."/>
            <person name="Mindell D.P."/>
            <person name="Edwards S.V."/>
            <person name="Braun E.L."/>
            <person name="Rahbek C."/>
            <person name="Burt D.W."/>
            <person name="Houde P."/>
            <person name="Zhang Y."/>
            <person name="Yang H."/>
            <person name="Wang J."/>
            <person name="Jarvis E.D."/>
            <person name="Gilbert M.T."/>
            <person name="Wang J."/>
        </authorList>
    </citation>
    <scope>NUCLEOTIDE SEQUENCE [LARGE SCALE GENOMIC DNA]</scope>
</reference>
<keyword evidence="3" id="KW-1185">Reference proteome</keyword>
<dbReference type="EMBL" id="KN126434">
    <property type="protein sequence ID" value="KFU89697.1"/>
    <property type="molecule type" value="Genomic_DNA"/>
</dbReference>
<proteinExistence type="predicted"/>
<feature type="non-terminal residue" evidence="2">
    <location>
        <position position="251"/>
    </location>
</feature>
<feature type="compositionally biased region" description="Pro residues" evidence="1">
    <location>
        <begin position="88"/>
        <end position="101"/>
    </location>
</feature>
<feature type="compositionally biased region" description="Low complexity" evidence="1">
    <location>
        <begin position="176"/>
        <end position="189"/>
    </location>
</feature>
<evidence type="ECO:0000256" key="1">
    <source>
        <dbReference type="SAM" id="MobiDB-lite"/>
    </source>
</evidence>
<feature type="region of interest" description="Disordered" evidence="1">
    <location>
        <begin position="1"/>
        <end position="31"/>
    </location>
</feature>
<evidence type="ECO:0000313" key="3">
    <source>
        <dbReference type="Proteomes" id="UP000031515"/>
    </source>
</evidence>
<accession>A0A093BLT1</accession>
<feature type="non-terminal residue" evidence="2">
    <location>
        <position position="1"/>
    </location>
</feature>
<dbReference type="Proteomes" id="UP000031515">
    <property type="component" value="Unassembled WGS sequence"/>
</dbReference>
<protein>
    <submittedName>
        <fullName evidence="2">Seizure protein 6</fullName>
    </submittedName>
</protein>
<evidence type="ECO:0000313" key="2">
    <source>
        <dbReference type="EMBL" id="KFU89697.1"/>
    </source>
</evidence>
<reference evidence="2 3" key="1">
    <citation type="submission" date="2013-08" db="EMBL/GenBank/DDBJ databases">
        <title>Genome evolution of avian class.</title>
        <authorList>
            <person name="Zhang G."/>
            <person name="Li C."/>
        </authorList>
    </citation>
    <scope>NUCLEOTIDE SEQUENCE [LARGE SCALE GENOMIC DNA]</scope>
    <source>
        <strain evidence="2">M959</strain>
    </source>
</reference>
<gene>
    <name evidence="2" type="ORF">M959_14406</name>
</gene>
<organism evidence="2 3">
    <name type="scientific">Chaetura pelagica</name>
    <name type="common">Chimney swift</name>
    <name type="synonym">Hirundo pelagica</name>
    <dbReference type="NCBI Taxonomy" id="8897"/>
    <lineage>
        <taxon>Eukaryota</taxon>
        <taxon>Metazoa</taxon>
        <taxon>Chordata</taxon>
        <taxon>Craniata</taxon>
        <taxon>Vertebrata</taxon>
        <taxon>Euteleostomi</taxon>
        <taxon>Archelosauria</taxon>
        <taxon>Archosauria</taxon>
        <taxon>Dinosauria</taxon>
        <taxon>Saurischia</taxon>
        <taxon>Theropoda</taxon>
        <taxon>Coelurosauria</taxon>
        <taxon>Aves</taxon>
        <taxon>Neognathae</taxon>
        <taxon>Neoaves</taxon>
        <taxon>Strisores</taxon>
        <taxon>Apodiformes</taxon>
        <taxon>Apodidae</taxon>
        <taxon>Apodinae</taxon>
        <taxon>Chaetura</taxon>
    </lineage>
</organism>
<name>A0A093BLT1_CHAPE</name>